<dbReference type="Gramene" id="KZM96529">
    <property type="protein sequence ID" value="KZM96529"/>
    <property type="gene ID" value="DCAR_019771"/>
</dbReference>
<evidence type="ECO:0000313" key="7">
    <source>
        <dbReference type="EMBL" id="WOH03219.1"/>
    </source>
</evidence>
<keyword evidence="4" id="KW-0862">Zinc</keyword>
<evidence type="ECO:0000256" key="3">
    <source>
        <dbReference type="ARBA" id="ARBA00022771"/>
    </source>
</evidence>
<keyword evidence="5" id="KW-0539">Nucleus</keyword>
<comment type="subcellular location">
    <subcellularLocation>
        <location evidence="1">Nucleus</location>
    </subcellularLocation>
</comment>
<dbReference type="PROSITE" id="PS00028">
    <property type="entry name" value="ZINC_FINGER_C2H2_1"/>
    <property type="match status" value="1"/>
</dbReference>
<feature type="region of interest" description="Disordered" evidence="6">
    <location>
        <begin position="1"/>
        <end position="40"/>
    </location>
</feature>
<evidence type="ECO:0000256" key="2">
    <source>
        <dbReference type="ARBA" id="ARBA00022723"/>
    </source>
</evidence>
<dbReference type="PROSITE" id="PS50157">
    <property type="entry name" value="ZINC_FINGER_C2H2_2"/>
    <property type="match status" value="1"/>
</dbReference>
<dbReference type="Proteomes" id="UP000077755">
    <property type="component" value="Chromosome 5"/>
</dbReference>
<proteinExistence type="predicted"/>
<dbReference type="PANTHER" id="PTHR47287:SF15">
    <property type="entry name" value="ZINC FINGER PROTEIN 3-LIKE"/>
    <property type="match status" value="1"/>
</dbReference>
<dbReference type="PANTHER" id="PTHR47287">
    <property type="entry name" value="C2H2 AND C2HC ZINC FINGERS SUPERFAMILY PROTEIN"/>
    <property type="match status" value="1"/>
</dbReference>
<evidence type="ECO:0000313" key="8">
    <source>
        <dbReference type="Proteomes" id="UP000077755"/>
    </source>
</evidence>
<name>A0A164ZWM7_DAUCS</name>
<reference evidence="7" key="1">
    <citation type="journal article" date="2016" name="Nat. Genet.">
        <title>A high-quality carrot genome assembly provides new insights into carotenoid accumulation and asterid genome evolution.</title>
        <authorList>
            <person name="Iorizzo M."/>
            <person name="Ellison S."/>
            <person name="Senalik D."/>
            <person name="Zeng P."/>
            <person name="Satapoomin P."/>
            <person name="Huang J."/>
            <person name="Bowman M."/>
            <person name="Iovene M."/>
            <person name="Sanseverino W."/>
            <person name="Cavagnaro P."/>
            <person name="Yildiz M."/>
            <person name="Macko-Podgorni A."/>
            <person name="Moranska E."/>
            <person name="Grzebelus E."/>
            <person name="Grzebelus D."/>
            <person name="Ashrafi H."/>
            <person name="Zheng Z."/>
            <person name="Cheng S."/>
            <person name="Spooner D."/>
            <person name="Van Deynze A."/>
            <person name="Simon P."/>
        </authorList>
    </citation>
    <scope>NUCLEOTIDE SEQUENCE</scope>
    <source>
        <tissue evidence="7">Leaf</tissue>
    </source>
</reference>
<feature type="region of interest" description="Disordered" evidence="6">
    <location>
        <begin position="54"/>
        <end position="79"/>
    </location>
</feature>
<protein>
    <submittedName>
        <fullName evidence="7">Uncharacterized protein</fullName>
    </submittedName>
</protein>
<accession>A0A164ZWM7</accession>
<evidence type="ECO:0000256" key="4">
    <source>
        <dbReference type="ARBA" id="ARBA00022833"/>
    </source>
</evidence>
<evidence type="ECO:0000256" key="6">
    <source>
        <dbReference type="SAM" id="MobiDB-lite"/>
    </source>
</evidence>
<keyword evidence="8" id="KW-1185">Reference proteome</keyword>
<dbReference type="GO" id="GO:0009788">
    <property type="term" value="P:negative regulation of abscisic acid-activated signaling pathway"/>
    <property type="evidence" value="ECO:0007669"/>
    <property type="project" value="InterPro"/>
</dbReference>
<sequence>MNNDLFNQPKQIPDSSLAPSESSNRDKLDLSTTTSSSSRSFSCRYCSRKFSTSQALGGHQNAHKQVRNDEKRGHHSGYHDIKNYNVLPSLEHLNYYHPYSTYQPHHSPLYGHNVPSWPGVTPYEYKPRMNDSQHSTSLFDRESGLRDFLGGGSSLQPKHNVDSGKRKFTRVGRGQEEDASELDLNLKL</sequence>
<keyword evidence="3" id="KW-0863">Zinc-finger</keyword>
<gene>
    <name evidence="7" type="ORF">DCAR_0522615</name>
</gene>
<organism evidence="7 8">
    <name type="scientific">Daucus carota subsp. sativus</name>
    <name type="common">Carrot</name>
    <dbReference type="NCBI Taxonomy" id="79200"/>
    <lineage>
        <taxon>Eukaryota</taxon>
        <taxon>Viridiplantae</taxon>
        <taxon>Streptophyta</taxon>
        <taxon>Embryophyta</taxon>
        <taxon>Tracheophyta</taxon>
        <taxon>Spermatophyta</taxon>
        <taxon>Magnoliopsida</taxon>
        <taxon>eudicotyledons</taxon>
        <taxon>Gunneridae</taxon>
        <taxon>Pentapetalae</taxon>
        <taxon>asterids</taxon>
        <taxon>campanulids</taxon>
        <taxon>Apiales</taxon>
        <taxon>Apiaceae</taxon>
        <taxon>Apioideae</taxon>
        <taxon>Scandiceae</taxon>
        <taxon>Daucinae</taxon>
        <taxon>Daucus</taxon>
        <taxon>Daucus sect. Daucus</taxon>
    </lineage>
</organism>
<dbReference type="InterPro" id="IPR036236">
    <property type="entry name" value="Znf_C2H2_sf"/>
</dbReference>
<dbReference type="OMA" id="NEPSKHD"/>
<dbReference type="InterPro" id="IPR044246">
    <property type="entry name" value="ZFP3-like"/>
</dbReference>
<dbReference type="SUPFAM" id="SSF57667">
    <property type="entry name" value="beta-beta-alpha zinc fingers"/>
    <property type="match status" value="1"/>
</dbReference>
<feature type="compositionally biased region" description="Low complexity" evidence="6">
    <location>
        <begin position="31"/>
        <end position="40"/>
    </location>
</feature>
<dbReference type="InterPro" id="IPR013087">
    <property type="entry name" value="Znf_C2H2_type"/>
</dbReference>
<evidence type="ECO:0000256" key="1">
    <source>
        <dbReference type="ARBA" id="ARBA00004123"/>
    </source>
</evidence>
<reference evidence="7" key="2">
    <citation type="submission" date="2022-03" db="EMBL/GenBank/DDBJ databases">
        <title>Draft title - Genomic analysis of global carrot germplasm unveils the trajectory of domestication and the origin of high carotenoid orange carrot.</title>
        <authorList>
            <person name="Iorizzo M."/>
            <person name="Ellison S."/>
            <person name="Senalik D."/>
            <person name="Macko-Podgorni A."/>
            <person name="Grzebelus D."/>
            <person name="Bostan H."/>
            <person name="Rolling W."/>
            <person name="Curaba J."/>
            <person name="Simon P."/>
        </authorList>
    </citation>
    <scope>NUCLEOTIDE SEQUENCE</scope>
    <source>
        <tissue evidence="7">Leaf</tissue>
    </source>
</reference>
<feature type="compositionally biased region" description="Basic and acidic residues" evidence="6">
    <location>
        <begin position="66"/>
        <end position="79"/>
    </location>
</feature>
<dbReference type="Gene3D" id="3.30.160.60">
    <property type="entry name" value="Classic Zinc Finger"/>
    <property type="match status" value="1"/>
</dbReference>
<dbReference type="GO" id="GO:0005634">
    <property type="term" value="C:nucleus"/>
    <property type="evidence" value="ECO:0007669"/>
    <property type="project" value="UniProtKB-SubCell"/>
</dbReference>
<dbReference type="EMBL" id="CP093347">
    <property type="protein sequence ID" value="WOH03219.1"/>
    <property type="molecule type" value="Genomic_DNA"/>
</dbReference>
<dbReference type="AlphaFoldDB" id="A0A164ZWM7"/>
<evidence type="ECO:0000256" key="5">
    <source>
        <dbReference type="ARBA" id="ARBA00023242"/>
    </source>
</evidence>
<keyword evidence="2" id="KW-0479">Metal-binding</keyword>
<dbReference type="GO" id="GO:0008270">
    <property type="term" value="F:zinc ion binding"/>
    <property type="evidence" value="ECO:0007669"/>
    <property type="project" value="UniProtKB-KW"/>
</dbReference>
<feature type="compositionally biased region" description="Polar residues" evidence="6">
    <location>
        <begin position="1"/>
        <end position="22"/>
    </location>
</feature>